<dbReference type="AlphaFoldDB" id="A0A8H3FPN0"/>
<gene>
    <name evidence="5" type="ORF">IMSHALPRED_007773</name>
</gene>
<proteinExistence type="predicted"/>
<dbReference type="InterPro" id="IPR020472">
    <property type="entry name" value="WD40_PAC1"/>
</dbReference>
<evidence type="ECO:0000256" key="4">
    <source>
        <dbReference type="SAM" id="MobiDB-lite"/>
    </source>
</evidence>
<protein>
    <recommendedName>
        <fullName evidence="7">WD repeat protein</fullName>
    </recommendedName>
</protein>
<evidence type="ECO:0000256" key="1">
    <source>
        <dbReference type="ARBA" id="ARBA00022574"/>
    </source>
</evidence>
<reference evidence="5" key="1">
    <citation type="submission" date="2021-03" db="EMBL/GenBank/DDBJ databases">
        <authorList>
            <person name="Tagirdzhanova G."/>
        </authorList>
    </citation>
    <scope>NUCLEOTIDE SEQUENCE</scope>
</reference>
<dbReference type="SMART" id="SM00320">
    <property type="entry name" value="WD40"/>
    <property type="match status" value="6"/>
</dbReference>
<dbReference type="EMBL" id="CAJPDT010000051">
    <property type="protein sequence ID" value="CAF9928887.1"/>
    <property type="molecule type" value="Genomic_DNA"/>
</dbReference>
<organism evidence="5 6">
    <name type="scientific">Imshaugia aleurites</name>
    <dbReference type="NCBI Taxonomy" id="172621"/>
    <lineage>
        <taxon>Eukaryota</taxon>
        <taxon>Fungi</taxon>
        <taxon>Dikarya</taxon>
        <taxon>Ascomycota</taxon>
        <taxon>Pezizomycotina</taxon>
        <taxon>Lecanoromycetes</taxon>
        <taxon>OSLEUM clade</taxon>
        <taxon>Lecanoromycetidae</taxon>
        <taxon>Lecanorales</taxon>
        <taxon>Lecanorineae</taxon>
        <taxon>Parmeliaceae</taxon>
        <taxon>Imshaugia</taxon>
    </lineage>
</organism>
<dbReference type="SUPFAM" id="SSF50978">
    <property type="entry name" value="WD40 repeat-like"/>
    <property type="match status" value="1"/>
</dbReference>
<dbReference type="InterPro" id="IPR001680">
    <property type="entry name" value="WD40_rpt"/>
</dbReference>
<evidence type="ECO:0000256" key="2">
    <source>
        <dbReference type="ARBA" id="ARBA00022737"/>
    </source>
</evidence>
<evidence type="ECO:0000313" key="6">
    <source>
        <dbReference type="Proteomes" id="UP000664534"/>
    </source>
</evidence>
<dbReference type="GO" id="GO:0000209">
    <property type="term" value="P:protein polyubiquitination"/>
    <property type="evidence" value="ECO:0007669"/>
    <property type="project" value="TreeGrafter"/>
</dbReference>
<dbReference type="PROSITE" id="PS00678">
    <property type="entry name" value="WD_REPEATS_1"/>
    <property type="match status" value="1"/>
</dbReference>
<keyword evidence="2" id="KW-0677">Repeat</keyword>
<dbReference type="Pfam" id="PF00400">
    <property type="entry name" value="WD40"/>
    <property type="match status" value="5"/>
</dbReference>
<keyword evidence="1 3" id="KW-0853">WD repeat</keyword>
<dbReference type="PRINTS" id="PR00320">
    <property type="entry name" value="GPROTEINBRPT"/>
</dbReference>
<dbReference type="PROSITE" id="PS50082">
    <property type="entry name" value="WD_REPEATS_2"/>
    <property type="match status" value="2"/>
</dbReference>
<feature type="region of interest" description="Disordered" evidence="4">
    <location>
        <begin position="1"/>
        <end position="32"/>
    </location>
</feature>
<name>A0A8H3FPN0_9LECA</name>
<dbReference type="OrthoDB" id="6262491at2759"/>
<comment type="caution">
    <text evidence="5">The sequence shown here is derived from an EMBL/GenBank/DDBJ whole genome shotgun (WGS) entry which is preliminary data.</text>
</comment>
<dbReference type="PANTHER" id="PTHR22847:SF681">
    <property type="entry name" value="F-BOX PROTEIN MET30"/>
    <property type="match status" value="1"/>
</dbReference>
<feature type="repeat" description="WD" evidence="3">
    <location>
        <begin position="290"/>
        <end position="331"/>
    </location>
</feature>
<feature type="repeat" description="WD" evidence="3">
    <location>
        <begin position="142"/>
        <end position="185"/>
    </location>
</feature>
<dbReference type="InterPro" id="IPR036322">
    <property type="entry name" value="WD40_repeat_dom_sf"/>
</dbReference>
<evidence type="ECO:0000256" key="3">
    <source>
        <dbReference type="PROSITE-ProRule" id="PRU00221"/>
    </source>
</evidence>
<keyword evidence="6" id="KW-1185">Reference proteome</keyword>
<evidence type="ECO:0000313" key="5">
    <source>
        <dbReference type="EMBL" id="CAF9928887.1"/>
    </source>
</evidence>
<dbReference type="PROSITE" id="PS50294">
    <property type="entry name" value="WD_REPEATS_REGION"/>
    <property type="match status" value="1"/>
</dbReference>
<dbReference type="InterPro" id="IPR015943">
    <property type="entry name" value="WD40/YVTN_repeat-like_dom_sf"/>
</dbReference>
<sequence>MSKSSDPHHFFQTSHSLAETSRKALKSKNRHGSPIRLHSKILAVISHPADEGAVYVAESAGTARRVVLQVGEITFTPVNTHVVPKLSNRKTGESSHIYHGPTTPLTSLALSTTSGNDSIFAGSWDKSIWSWNRTTRAPQRRYRGHSDFVKALLCIRVNGADVLISGSADASIILWDIGTGVKLHTLKGGHTRGILDLAVDPTTYPSSPLSEHEGSSITLFSAGSDREIRRWCISDDLSTADEIETDKPVLQHETSVYRLHFDADGDLWTASADGSVKCLSRERGWQADTTLVHGDYVRAVAVDERGGWVVSAGRDEDVKVWDKASGKLHHTFSGHFEEITGMLLTGQTVVTVSIDATIRQWSLEAEDLGKATREAEEARNGVEQEQEEKGAQKMMTDDEERELAELMGSDGE</sequence>
<dbReference type="Gene3D" id="2.130.10.10">
    <property type="entry name" value="YVTN repeat-like/Quinoprotein amine dehydrogenase"/>
    <property type="match status" value="2"/>
</dbReference>
<feature type="compositionally biased region" description="Basic and acidic residues" evidence="4">
    <location>
        <begin position="369"/>
        <end position="391"/>
    </location>
</feature>
<dbReference type="InterPro" id="IPR019775">
    <property type="entry name" value="WD40_repeat_CS"/>
</dbReference>
<accession>A0A8H3FPN0</accession>
<dbReference type="PANTHER" id="PTHR22847">
    <property type="entry name" value="WD40 REPEAT PROTEIN"/>
    <property type="match status" value="1"/>
</dbReference>
<evidence type="ECO:0008006" key="7">
    <source>
        <dbReference type="Google" id="ProtNLM"/>
    </source>
</evidence>
<dbReference type="GO" id="GO:0043130">
    <property type="term" value="F:ubiquitin binding"/>
    <property type="evidence" value="ECO:0007669"/>
    <property type="project" value="TreeGrafter"/>
</dbReference>
<dbReference type="GO" id="GO:0043224">
    <property type="term" value="C:nuclear SCF ubiquitin ligase complex"/>
    <property type="evidence" value="ECO:0007669"/>
    <property type="project" value="TreeGrafter"/>
</dbReference>
<feature type="region of interest" description="Disordered" evidence="4">
    <location>
        <begin position="369"/>
        <end position="412"/>
    </location>
</feature>
<feature type="compositionally biased region" description="Basic residues" evidence="4">
    <location>
        <begin position="23"/>
        <end position="32"/>
    </location>
</feature>
<dbReference type="FunFam" id="2.130.10.10:FF:001196">
    <property type="entry name" value="WD repeat protein (AFU_orthologue AFUA_1G12380)"/>
    <property type="match status" value="1"/>
</dbReference>
<dbReference type="Proteomes" id="UP000664534">
    <property type="component" value="Unassembled WGS sequence"/>
</dbReference>